<keyword evidence="1" id="KW-0472">Membrane</keyword>
<dbReference type="EMBL" id="BART01028785">
    <property type="protein sequence ID" value="GAG93245.1"/>
    <property type="molecule type" value="Genomic_DNA"/>
</dbReference>
<feature type="transmembrane region" description="Helical" evidence="1">
    <location>
        <begin position="7"/>
        <end position="33"/>
    </location>
</feature>
<feature type="transmembrane region" description="Helical" evidence="1">
    <location>
        <begin position="53"/>
        <end position="71"/>
    </location>
</feature>
<protein>
    <submittedName>
        <fullName evidence="2">Uncharacterized protein</fullName>
    </submittedName>
</protein>
<organism evidence="2">
    <name type="scientific">marine sediment metagenome</name>
    <dbReference type="NCBI Taxonomy" id="412755"/>
    <lineage>
        <taxon>unclassified sequences</taxon>
        <taxon>metagenomes</taxon>
        <taxon>ecological metagenomes</taxon>
    </lineage>
</organism>
<name>X1BE02_9ZZZZ</name>
<keyword evidence="1" id="KW-1133">Transmembrane helix</keyword>
<keyword evidence="1" id="KW-0812">Transmembrane</keyword>
<proteinExistence type="predicted"/>
<evidence type="ECO:0000256" key="1">
    <source>
        <dbReference type="SAM" id="Phobius"/>
    </source>
</evidence>
<reference evidence="2" key="1">
    <citation type="journal article" date="2014" name="Front. Microbiol.">
        <title>High frequency of phylogenetically diverse reductive dehalogenase-homologous genes in deep subseafloor sedimentary metagenomes.</title>
        <authorList>
            <person name="Kawai M."/>
            <person name="Futagami T."/>
            <person name="Toyoda A."/>
            <person name="Takaki Y."/>
            <person name="Nishi S."/>
            <person name="Hori S."/>
            <person name="Arai W."/>
            <person name="Tsubouchi T."/>
            <person name="Morono Y."/>
            <person name="Uchiyama I."/>
            <person name="Ito T."/>
            <person name="Fujiyama A."/>
            <person name="Inagaki F."/>
            <person name="Takami H."/>
        </authorList>
    </citation>
    <scope>NUCLEOTIDE SEQUENCE</scope>
    <source>
        <strain evidence="2">Expedition CK06-06</strain>
    </source>
</reference>
<gene>
    <name evidence="2" type="ORF">S01H4_50663</name>
</gene>
<evidence type="ECO:0000313" key="2">
    <source>
        <dbReference type="EMBL" id="GAG93245.1"/>
    </source>
</evidence>
<accession>X1BE02</accession>
<dbReference type="AlphaFoldDB" id="X1BE02"/>
<comment type="caution">
    <text evidence="2">The sequence shown here is derived from an EMBL/GenBank/DDBJ whole genome shotgun (WGS) entry which is preliminary data.</text>
</comment>
<sequence>MNKNLFIYIVGLFGIAGLFGHTLKLYLIWMVAFVTGNDVTVAINNYNEASPEFVFFPLTVTLGMIGLYCYFKLMLDEKKRLSKVI</sequence>